<sequence length="192" mass="22431">RDMGQEKSRVRTLNFRRANLQFFKQLEDGISWETALRDKGGGHSWQLFKDIFLRAQELSIPTRKKLGKKCRRPAWLSKDFLVKLKCKKEMQRQWNQGCVSWEEYRDTPWMCGDGIRKAKAQLELNLARDVKNNMTFHKYVGQKRKIKEKVPPLVNKTGELVTTNVGKAEVLNNFFVSVFNGNLSFHISQAPE</sequence>
<gene>
    <name evidence="1" type="ORF">AS27_00738</name>
</gene>
<dbReference type="GO" id="GO:0031012">
    <property type="term" value="C:extracellular matrix"/>
    <property type="evidence" value="ECO:0007669"/>
    <property type="project" value="TreeGrafter"/>
</dbReference>
<dbReference type="GO" id="GO:0007508">
    <property type="term" value="P:larval heart development"/>
    <property type="evidence" value="ECO:0007669"/>
    <property type="project" value="TreeGrafter"/>
</dbReference>
<dbReference type="Proteomes" id="UP000053286">
    <property type="component" value="Unassembled WGS sequence"/>
</dbReference>
<organism evidence="1 2">
    <name type="scientific">Aptenodytes forsteri</name>
    <name type="common">Emperor penguin</name>
    <dbReference type="NCBI Taxonomy" id="9233"/>
    <lineage>
        <taxon>Eukaryota</taxon>
        <taxon>Metazoa</taxon>
        <taxon>Chordata</taxon>
        <taxon>Craniata</taxon>
        <taxon>Vertebrata</taxon>
        <taxon>Euteleostomi</taxon>
        <taxon>Archelosauria</taxon>
        <taxon>Archosauria</taxon>
        <taxon>Dinosauria</taxon>
        <taxon>Saurischia</taxon>
        <taxon>Theropoda</taxon>
        <taxon>Coelurosauria</taxon>
        <taxon>Aves</taxon>
        <taxon>Neognathae</taxon>
        <taxon>Neoaves</taxon>
        <taxon>Aequornithes</taxon>
        <taxon>Sphenisciformes</taxon>
        <taxon>Spheniscidae</taxon>
        <taxon>Aptenodytes</taxon>
    </lineage>
</organism>
<protein>
    <submittedName>
        <fullName evidence="1">Uncharacterized protein</fullName>
    </submittedName>
</protein>
<dbReference type="GO" id="GO:0061343">
    <property type="term" value="P:cell adhesion involved in heart morphogenesis"/>
    <property type="evidence" value="ECO:0007669"/>
    <property type="project" value="TreeGrafter"/>
</dbReference>
<feature type="non-terminal residue" evidence="1">
    <location>
        <position position="1"/>
    </location>
</feature>
<dbReference type="EMBL" id="KL226141">
    <property type="protein sequence ID" value="KFM09075.1"/>
    <property type="molecule type" value="Genomic_DNA"/>
</dbReference>
<name>A0A087R6H1_APTFO</name>
<dbReference type="PANTHER" id="PTHR33395">
    <property type="entry name" value="TRANSCRIPTASE, PUTATIVE-RELATED-RELATED"/>
    <property type="match status" value="1"/>
</dbReference>
<dbReference type="PANTHER" id="PTHR33395:SF22">
    <property type="entry name" value="REVERSE TRANSCRIPTASE DOMAIN-CONTAINING PROTEIN"/>
    <property type="match status" value="1"/>
</dbReference>
<evidence type="ECO:0000313" key="2">
    <source>
        <dbReference type="Proteomes" id="UP000053286"/>
    </source>
</evidence>
<evidence type="ECO:0000313" key="1">
    <source>
        <dbReference type="EMBL" id="KFM09075.1"/>
    </source>
</evidence>
<dbReference type="AlphaFoldDB" id="A0A087R6H1"/>
<proteinExistence type="predicted"/>
<reference evidence="1 2" key="1">
    <citation type="submission" date="2014-04" db="EMBL/GenBank/DDBJ databases">
        <title>Genome evolution of avian class.</title>
        <authorList>
            <person name="Zhang G."/>
            <person name="Li C."/>
        </authorList>
    </citation>
    <scope>NUCLEOTIDE SEQUENCE [LARGE SCALE GENOMIC DNA]</scope>
    <source>
        <strain evidence="1">BGI_AS27</strain>
    </source>
</reference>
<feature type="non-terminal residue" evidence="1">
    <location>
        <position position="192"/>
    </location>
</feature>
<accession>A0A087R6H1</accession>
<keyword evidence="2" id="KW-1185">Reference proteome</keyword>